<comment type="caution">
    <text evidence="3">The sequence shown here is derived from an EMBL/GenBank/DDBJ whole genome shotgun (WGS) entry which is preliminary data.</text>
</comment>
<evidence type="ECO:0008006" key="5">
    <source>
        <dbReference type="Google" id="ProtNLM"/>
    </source>
</evidence>
<organism evidence="3 4">
    <name type="scientific">Solirubrobacter deserti</name>
    <dbReference type="NCBI Taxonomy" id="2282478"/>
    <lineage>
        <taxon>Bacteria</taxon>
        <taxon>Bacillati</taxon>
        <taxon>Actinomycetota</taxon>
        <taxon>Thermoleophilia</taxon>
        <taxon>Solirubrobacterales</taxon>
        <taxon>Solirubrobacteraceae</taxon>
        <taxon>Solirubrobacter</taxon>
    </lineage>
</organism>
<feature type="signal peptide" evidence="2">
    <location>
        <begin position="1"/>
        <end position="24"/>
    </location>
</feature>
<feature type="chain" id="PRO_5046192841" description="Collagen-like protein" evidence="2">
    <location>
        <begin position="25"/>
        <end position="226"/>
    </location>
</feature>
<accession>A0ABT4RC19</accession>
<reference evidence="3" key="1">
    <citation type="submission" date="2022-10" db="EMBL/GenBank/DDBJ databases">
        <title>The WGS of Solirubrobacter sp. CPCC 204708.</title>
        <authorList>
            <person name="Jiang Z."/>
        </authorList>
    </citation>
    <scope>NUCLEOTIDE SEQUENCE</scope>
    <source>
        <strain evidence="3">CPCC 204708</strain>
    </source>
</reference>
<dbReference type="EMBL" id="JAPCID010000001">
    <property type="protein sequence ID" value="MDA0136076.1"/>
    <property type="molecule type" value="Genomic_DNA"/>
</dbReference>
<dbReference type="Proteomes" id="UP001147700">
    <property type="component" value="Unassembled WGS sequence"/>
</dbReference>
<evidence type="ECO:0000313" key="4">
    <source>
        <dbReference type="Proteomes" id="UP001147700"/>
    </source>
</evidence>
<evidence type="ECO:0000256" key="1">
    <source>
        <dbReference type="SAM" id="MobiDB-lite"/>
    </source>
</evidence>
<sequence>MRTSIKVAAATLLLAGAAAGVGQAAISNDGVVTMCVNNVSGAVRAVDPTGVARPCANTETVLPMNQKGPAGPAGPQGPAGPAGVASKPHMISRWVASNLGVGTSFGAISKVELAKGAYHITAKGTAWLPEQPYGRAWAAVSCQLRIRHHDGVWDTLDATTVEVSDEGPEYGTFSMQGLTRVVTADPESIRFECKDDGGPQGQYVLLRNLNLHVMPIGDYTQTQEIF</sequence>
<feature type="region of interest" description="Disordered" evidence="1">
    <location>
        <begin position="62"/>
        <end position="85"/>
    </location>
</feature>
<name>A0ABT4RC19_9ACTN</name>
<keyword evidence="2" id="KW-0732">Signal</keyword>
<dbReference type="RefSeq" id="WP_202954645.1">
    <property type="nucleotide sequence ID" value="NZ_JAPCID010000001.1"/>
</dbReference>
<keyword evidence="4" id="KW-1185">Reference proteome</keyword>
<proteinExistence type="predicted"/>
<evidence type="ECO:0000256" key="2">
    <source>
        <dbReference type="SAM" id="SignalP"/>
    </source>
</evidence>
<protein>
    <recommendedName>
        <fullName evidence="5">Collagen-like protein</fullName>
    </recommendedName>
</protein>
<evidence type="ECO:0000313" key="3">
    <source>
        <dbReference type="EMBL" id="MDA0136076.1"/>
    </source>
</evidence>
<gene>
    <name evidence="3" type="ORF">OJ962_01095</name>
</gene>